<reference evidence="3 4" key="1">
    <citation type="journal article" date="2023" name="G3 (Bethesda)">
        <title>A chromosome-length genome assembly and annotation of blackberry (Rubus argutus, cv. 'Hillquist').</title>
        <authorList>
            <person name="Bruna T."/>
            <person name="Aryal R."/>
            <person name="Dudchenko O."/>
            <person name="Sargent D.J."/>
            <person name="Mead D."/>
            <person name="Buti M."/>
            <person name="Cavallini A."/>
            <person name="Hytonen T."/>
            <person name="Andres J."/>
            <person name="Pham M."/>
            <person name="Weisz D."/>
            <person name="Mascagni F."/>
            <person name="Usai G."/>
            <person name="Natali L."/>
            <person name="Bassil N."/>
            <person name="Fernandez G.E."/>
            <person name="Lomsadze A."/>
            <person name="Armour M."/>
            <person name="Olukolu B."/>
            <person name="Poorten T."/>
            <person name="Britton C."/>
            <person name="Davik J."/>
            <person name="Ashrafi H."/>
            <person name="Aiden E.L."/>
            <person name="Borodovsky M."/>
            <person name="Worthington M."/>
        </authorList>
    </citation>
    <scope>NUCLEOTIDE SEQUENCE [LARGE SCALE GENOMIC DNA]</scope>
    <source>
        <strain evidence="3">PI 553951</strain>
    </source>
</reference>
<comment type="caution">
    <text evidence="3">The sequence shown here is derived from an EMBL/GenBank/DDBJ whole genome shotgun (WGS) entry which is preliminary data.</text>
</comment>
<evidence type="ECO:0000259" key="2">
    <source>
        <dbReference type="Pfam" id="PF07859"/>
    </source>
</evidence>
<dbReference type="Pfam" id="PF07859">
    <property type="entry name" value="Abhydrolase_3"/>
    <property type="match status" value="1"/>
</dbReference>
<dbReference type="AlphaFoldDB" id="A0AAW1XZK4"/>
<evidence type="ECO:0000313" key="3">
    <source>
        <dbReference type="EMBL" id="KAK9942170.1"/>
    </source>
</evidence>
<dbReference type="GO" id="GO:0016787">
    <property type="term" value="F:hydrolase activity"/>
    <property type="evidence" value="ECO:0007669"/>
    <property type="project" value="InterPro"/>
</dbReference>
<evidence type="ECO:0000313" key="4">
    <source>
        <dbReference type="Proteomes" id="UP001457282"/>
    </source>
</evidence>
<accession>A0AAW1XZK4</accession>
<dbReference type="Gene3D" id="3.40.50.1820">
    <property type="entry name" value="alpha/beta hydrolase"/>
    <property type="match status" value="1"/>
</dbReference>
<evidence type="ECO:0000256" key="1">
    <source>
        <dbReference type="ARBA" id="ARBA00010515"/>
    </source>
</evidence>
<feature type="domain" description="Alpha/beta hydrolase fold-3" evidence="2">
    <location>
        <begin position="14"/>
        <end position="59"/>
    </location>
</feature>
<name>A0AAW1XZK4_RUBAR</name>
<proteinExistence type="inferred from homology"/>
<gene>
    <name evidence="3" type="ORF">M0R45_007851</name>
</gene>
<comment type="similarity">
    <text evidence="1">Belongs to the 'GDXG' lipolytic enzyme family.</text>
</comment>
<dbReference type="Proteomes" id="UP001457282">
    <property type="component" value="Unassembled WGS sequence"/>
</dbReference>
<dbReference type="EMBL" id="JBEDUW010000002">
    <property type="protein sequence ID" value="KAK9942170.1"/>
    <property type="molecule type" value="Genomic_DNA"/>
</dbReference>
<protein>
    <recommendedName>
        <fullName evidence="2">Alpha/beta hydrolase fold-3 domain-containing protein</fullName>
    </recommendedName>
</protein>
<sequence>MYRFMSSTSSGCDDDPKLNPAVDPNLAKMRCGKVLVCVAEKDWLRDRGVGYYHTIEKVEGKGPAGHLLQKIVDFFALG</sequence>
<dbReference type="InterPro" id="IPR029058">
    <property type="entry name" value="AB_hydrolase_fold"/>
</dbReference>
<keyword evidence="4" id="KW-1185">Reference proteome</keyword>
<organism evidence="3 4">
    <name type="scientific">Rubus argutus</name>
    <name type="common">Southern blackberry</name>
    <dbReference type="NCBI Taxonomy" id="59490"/>
    <lineage>
        <taxon>Eukaryota</taxon>
        <taxon>Viridiplantae</taxon>
        <taxon>Streptophyta</taxon>
        <taxon>Embryophyta</taxon>
        <taxon>Tracheophyta</taxon>
        <taxon>Spermatophyta</taxon>
        <taxon>Magnoliopsida</taxon>
        <taxon>eudicotyledons</taxon>
        <taxon>Gunneridae</taxon>
        <taxon>Pentapetalae</taxon>
        <taxon>rosids</taxon>
        <taxon>fabids</taxon>
        <taxon>Rosales</taxon>
        <taxon>Rosaceae</taxon>
        <taxon>Rosoideae</taxon>
        <taxon>Rosoideae incertae sedis</taxon>
        <taxon>Rubus</taxon>
    </lineage>
</organism>
<dbReference type="InterPro" id="IPR013094">
    <property type="entry name" value="AB_hydrolase_3"/>
</dbReference>